<organism evidence="3 4">
    <name type="scientific">Cinara cedri</name>
    <dbReference type="NCBI Taxonomy" id="506608"/>
    <lineage>
        <taxon>Eukaryota</taxon>
        <taxon>Metazoa</taxon>
        <taxon>Ecdysozoa</taxon>
        <taxon>Arthropoda</taxon>
        <taxon>Hexapoda</taxon>
        <taxon>Insecta</taxon>
        <taxon>Pterygota</taxon>
        <taxon>Neoptera</taxon>
        <taxon>Paraneoptera</taxon>
        <taxon>Hemiptera</taxon>
        <taxon>Sternorrhyncha</taxon>
        <taxon>Aphidomorpha</taxon>
        <taxon>Aphidoidea</taxon>
        <taxon>Aphididae</taxon>
        <taxon>Lachninae</taxon>
        <taxon>Cinara</taxon>
    </lineage>
</organism>
<evidence type="ECO:0000259" key="2">
    <source>
        <dbReference type="Pfam" id="PF24237"/>
    </source>
</evidence>
<accession>A0A5E4NKH8</accession>
<dbReference type="Proteomes" id="UP000325440">
    <property type="component" value="Unassembled WGS sequence"/>
</dbReference>
<dbReference type="AlphaFoldDB" id="A0A5E4NKH8"/>
<feature type="region of interest" description="Disordered" evidence="1">
    <location>
        <begin position="94"/>
        <end position="187"/>
    </location>
</feature>
<dbReference type="InterPro" id="IPR056515">
    <property type="entry name" value="INO80E_N"/>
</dbReference>
<gene>
    <name evidence="3" type="ORF">CINCED_3A016248</name>
</gene>
<dbReference type="GO" id="GO:0006338">
    <property type="term" value="P:chromatin remodeling"/>
    <property type="evidence" value="ECO:0007669"/>
    <property type="project" value="InterPro"/>
</dbReference>
<evidence type="ECO:0000256" key="1">
    <source>
        <dbReference type="SAM" id="MobiDB-lite"/>
    </source>
</evidence>
<feature type="compositionally biased region" description="Acidic residues" evidence="1">
    <location>
        <begin position="96"/>
        <end position="108"/>
    </location>
</feature>
<keyword evidence="4" id="KW-1185">Reference proteome</keyword>
<dbReference type="OrthoDB" id="5977486at2759"/>
<proteinExistence type="predicted"/>
<name>A0A5E4NKH8_9HEMI</name>
<feature type="domain" description="INO80 complex subunit E N-terminal" evidence="2">
    <location>
        <begin position="39"/>
        <end position="86"/>
    </location>
</feature>
<dbReference type="EMBL" id="CABPRJ010002403">
    <property type="protein sequence ID" value="VVC45446.1"/>
    <property type="molecule type" value="Genomic_DNA"/>
</dbReference>
<evidence type="ECO:0000313" key="3">
    <source>
        <dbReference type="EMBL" id="VVC45446.1"/>
    </source>
</evidence>
<dbReference type="PANTHER" id="PTHR21812">
    <property type="entry name" value="INO80 COMPLEX SUBUNIT E"/>
    <property type="match status" value="1"/>
</dbReference>
<reference evidence="3 4" key="1">
    <citation type="submission" date="2019-08" db="EMBL/GenBank/DDBJ databases">
        <authorList>
            <person name="Alioto T."/>
            <person name="Alioto T."/>
            <person name="Gomez Garrido J."/>
        </authorList>
    </citation>
    <scope>NUCLEOTIDE SEQUENCE [LARGE SCALE GENOMIC DNA]</scope>
</reference>
<dbReference type="Pfam" id="PF24237">
    <property type="entry name" value="INO80E"/>
    <property type="match status" value="1"/>
</dbReference>
<sequence length="243" mass="27109">MHSVSPNDVSEKSDVCRTVGNMVTNEEGTFEGIGTSEFNYKEHYKEMKRKLRLLIYENEIFQQTLKTTQRKLLRAIRDKNVLLDRLIQYERVELSSSDDELTESSDDCDSVKPEPKKRKEHPPNNSIAGSGKQPVSPQTNTTSATSNPAKKRKPSAPKASKSVPMPLQPNELHHSDSVLSAPESSKSTLDLKCGNSNFSQQSLTTDMYNDNFSVKSESNSIYDMDTSPSNIADDMLSIDSIGK</sequence>
<dbReference type="InterPro" id="IPR026678">
    <property type="entry name" value="INO80E"/>
</dbReference>
<evidence type="ECO:0000313" key="4">
    <source>
        <dbReference type="Proteomes" id="UP000325440"/>
    </source>
</evidence>
<feature type="compositionally biased region" description="Polar residues" evidence="1">
    <location>
        <begin position="124"/>
        <end position="147"/>
    </location>
</feature>
<dbReference type="GO" id="GO:0031011">
    <property type="term" value="C:Ino80 complex"/>
    <property type="evidence" value="ECO:0007669"/>
    <property type="project" value="InterPro"/>
</dbReference>
<dbReference type="PANTHER" id="PTHR21812:SF1">
    <property type="entry name" value="INO80 COMPLEX SUBUNIT E"/>
    <property type="match status" value="1"/>
</dbReference>
<protein>
    <recommendedName>
        <fullName evidence="2">INO80 complex subunit E N-terminal domain-containing protein</fullName>
    </recommendedName>
</protein>